<keyword evidence="1" id="KW-0472">Membrane</keyword>
<keyword evidence="1" id="KW-1133">Transmembrane helix</keyword>
<dbReference type="RefSeq" id="WP_139373013.1">
    <property type="nucleotide sequence ID" value="NZ_FUYE01000001.1"/>
</dbReference>
<dbReference type="PROSITE" id="PS51257">
    <property type="entry name" value="PROKAR_LIPOPROTEIN"/>
    <property type="match status" value="1"/>
</dbReference>
<organism evidence="2 3">
    <name type="scientific">Prosthecobacter debontii</name>
    <dbReference type="NCBI Taxonomy" id="48467"/>
    <lineage>
        <taxon>Bacteria</taxon>
        <taxon>Pseudomonadati</taxon>
        <taxon>Verrucomicrobiota</taxon>
        <taxon>Verrucomicrobiia</taxon>
        <taxon>Verrucomicrobiales</taxon>
        <taxon>Verrucomicrobiaceae</taxon>
        <taxon>Prosthecobacter</taxon>
    </lineage>
</organism>
<dbReference type="EMBL" id="FUYE01000001">
    <property type="protein sequence ID" value="SKA78325.1"/>
    <property type="molecule type" value="Genomic_DNA"/>
</dbReference>
<gene>
    <name evidence="2" type="ORF">SAMN02745166_00495</name>
</gene>
<keyword evidence="1" id="KW-0812">Transmembrane</keyword>
<feature type="transmembrane region" description="Helical" evidence="1">
    <location>
        <begin position="47"/>
        <end position="68"/>
    </location>
</feature>
<dbReference type="STRING" id="48467.SAMN02745166_00495"/>
<accession>A0A1T4WN66</accession>
<dbReference type="Proteomes" id="UP000190774">
    <property type="component" value="Unassembled WGS sequence"/>
</dbReference>
<evidence type="ECO:0000313" key="3">
    <source>
        <dbReference type="Proteomes" id="UP000190774"/>
    </source>
</evidence>
<dbReference type="AlphaFoldDB" id="A0A1T4WN66"/>
<keyword evidence="3" id="KW-1185">Reference proteome</keyword>
<name>A0A1T4WN66_9BACT</name>
<protein>
    <submittedName>
        <fullName evidence="2">Uncharacterized protein</fullName>
    </submittedName>
</protein>
<evidence type="ECO:0000313" key="2">
    <source>
        <dbReference type="EMBL" id="SKA78325.1"/>
    </source>
</evidence>
<proteinExistence type="predicted"/>
<evidence type="ECO:0000256" key="1">
    <source>
        <dbReference type="SAM" id="Phobius"/>
    </source>
</evidence>
<sequence>MVRRILRTAFVTLLAINLLSGCIIMLGSRFGAFRSTPFSLYPYLSQAFVSALHTCLTVSLIGWVGMWLSSPQLRHRYRHAVLISFLLTILALI</sequence>
<feature type="transmembrane region" description="Helical" evidence="1">
    <location>
        <begin position="9"/>
        <end position="27"/>
    </location>
</feature>
<reference evidence="3" key="1">
    <citation type="submission" date="2017-02" db="EMBL/GenBank/DDBJ databases">
        <authorList>
            <person name="Varghese N."/>
            <person name="Submissions S."/>
        </authorList>
    </citation>
    <scope>NUCLEOTIDE SEQUENCE [LARGE SCALE GENOMIC DNA]</scope>
    <source>
        <strain evidence="3">ATCC 700200</strain>
    </source>
</reference>